<reference evidence="1 2" key="1">
    <citation type="journal article" date="2015" name="BMC Genomics">
        <title>Gene expression during zombie ant biting behavior reflects the complexity underlying fungal parasitic behavioral manipulation.</title>
        <authorList>
            <person name="de Bekker C."/>
            <person name="Ohm R.A."/>
            <person name="Loreto R.G."/>
            <person name="Sebastian A."/>
            <person name="Albert I."/>
            <person name="Merrow M."/>
            <person name="Brachmann A."/>
            <person name="Hughes D.P."/>
        </authorList>
    </citation>
    <scope>NUCLEOTIDE SEQUENCE [LARGE SCALE GENOMIC DNA]</scope>
    <source>
        <strain evidence="1 2">SC16a</strain>
    </source>
</reference>
<evidence type="ECO:0000313" key="2">
    <source>
        <dbReference type="Proteomes" id="UP000037136"/>
    </source>
</evidence>
<reference evidence="1 2" key="2">
    <citation type="journal article" date="2017" name="Sci. Rep.">
        <title>Ant-infecting Ophiocordyceps genomes reveal a high diversity of potential behavioral manipulation genes and a possible major role for enterotoxins.</title>
        <authorList>
            <person name="de Bekker C."/>
            <person name="Ohm R.A."/>
            <person name="Evans H.C."/>
            <person name="Brachmann A."/>
            <person name="Hughes D.P."/>
        </authorList>
    </citation>
    <scope>NUCLEOTIDE SEQUENCE [LARGE SCALE GENOMIC DNA]</scope>
    <source>
        <strain evidence="1 2">SC16a</strain>
    </source>
</reference>
<dbReference type="OrthoDB" id="5213490at2759"/>
<sequence length="706" mass="78850">MAVPPSYQEAVSRPDWLVLAAPYVATADFASLCLVNRRCWSIFAPRLWRHLPVAVRRAGLDPGHDVEWWFDFAFEKLARLSTATRALVRVLDARHFAKHVHDFSSYPHERQLERSFTAALELLPNADCLLLDSHLDLNPALLFSSLRRAHGLRLLSISDCPHRLPRTFFASPCLQSLVFLDASGIPGSLLPLVQTGVLPQLRVLKLRRREMDDAALTALVTTFSPRLWSLDVSDNRITDAVVDTLRERCMYSSSLRSGAHFDVEGEVVSLPHHTAEHGRFLSIAESRWSATFSHPERYFVDAPAYVCHVRDVARPFRFNGDGAVPIRRDSAEAAVMTQAGPGPEPEDDTRAPLGLTHLHVSRNQLSSFGMQKLLRHSSGQLEELDCDSMPLLPRRSPGLGFWPASIRLYGILGAAHLFRPVMSSNLRKLRIHHSLVTHVPTLEADGLSALSRLYLAETSILERVLDLYPQAFEPDMNPRLSHLTLTCVPRRSWGPLTARLTGFLQLLASQEAAMREASSSPTWRGPMLQGLRHLTLEFEPDPMEDGRCQDGMVAEECNKQGFSFFPDEERLQPPSRVQRWHSTNRDKVSDDVDELWNAPSFAASVWVGSSPWGDYYHRLVVDQGLRHGIGPVTPCQVRAGVPEKSYVFHTAYCASVMPSELRTPTSRRLAGMKDVVAELRSFRGAGGGGDGRWGGDLTVVFPPQSS</sequence>
<dbReference type="AlphaFoldDB" id="A0A2A9NZE0"/>
<protein>
    <submittedName>
        <fullName evidence="1">Uncharacterized protein</fullName>
    </submittedName>
</protein>
<evidence type="ECO:0000313" key="1">
    <source>
        <dbReference type="EMBL" id="PFH55255.1"/>
    </source>
</evidence>
<organism evidence="1 2">
    <name type="scientific">Ophiocordyceps unilateralis</name>
    <name type="common">Zombie-ant fungus</name>
    <name type="synonym">Torrubia unilateralis</name>
    <dbReference type="NCBI Taxonomy" id="268505"/>
    <lineage>
        <taxon>Eukaryota</taxon>
        <taxon>Fungi</taxon>
        <taxon>Dikarya</taxon>
        <taxon>Ascomycota</taxon>
        <taxon>Pezizomycotina</taxon>
        <taxon>Sordariomycetes</taxon>
        <taxon>Hypocreomycetidae</taxon>
        <taxon>Hypocreales</taxon>
        <taxon>Ophiocordycipitaceae</taxon>
        <taxon>Ophiocordyceps</taxon>
    </lineage>
</organism>
<dbReference type="SUPFAM" id="SSF52047">
    <property type="entry name" value="RNI-like"/>
    <property type="match status" value="1"/>
</dbReference>
<dbReference type="InterPro" id="IPR032675">
    <property type="entry name" value="LRR_dom_sf"/>
</dbReference>
<comment type="caution">
    <text evidence="1">The sequence shown here is derived from an EMBL/GenBank/DDBJ whole genome shotgun (WGS) entry which is preliminary data.</text>
</comment>
<gene>
    <name evidence="1" type="ORF">XA68_10259</name>
</gene>
<dbReference type="Gene3D" id="3.80.10.10">
    <property type="entry name" value="Ribonuclease Inhibitor"/>
    <property type="match status" value="1"/>
</dbReference>
<accession>A0A2A9NZE0</accession>
<name>A0A2A9NZE0_OPHUN</name>
<proteinExistence type="predicted"/>
<dbReference type="Proteomes" id="UP000037136">
    <property type="component" value="Unassembled WGS sequence"/>
</dbReference>
<keyword evidence="2" id="KW-1185">Reference proteome</keyword>
<dbReference type="EMBL" id="LAZP02001050">
    <property type="protein sequence ID" value="PFH55255.1"/>
    <property type="molecule type" value="Genomic_DNA"/>
</dbReference>